<proteinExistence type="predicted"/>
<organism evidence="1 2">
    <name type="scientific">Sphingomonas abaci</name>
    <dbReference type="NCBI Taxonomy" id="237611"/>
    <lineage>
        <taxon>Bacteria</taxon>
        <taxon>Pseudomonadati</taxon>
        <taxon>Pseudomonadota</taxon>
        <taxon>Alphaproteobacteria</taxon>
        <taxon>Sphingomonadales</taxon>
        <taxon>Sphingomonadaceae</taxon>
        <taxon>Sphingomonas</taxon>
    </lineage>
</organism>
<reference evidence="1 2" key="1">
    <citation type="submission" date="2020-08" db="EMBL/GenBank/DDBJ databases">
        <title>Genomic Encyclopedia of Type Strains, Phase IV (KMG-IV): sequencing the most valuable type-strain genomes for metagenomic binning, comparative biology and taxonomic classification.</title>
        <authorList>
            <person name="Goeker M."/>
        </authorList>
    </citation>
    <scope>NUCLEOTIDE SEQUENCE [LARGE SCALE GENOMIC DNA]</scope>
    <source>
        <strain evidence="1 2">DSM 15867</strain>
    </source>
</reference>
<protein>
    <submittedName>
        <fullName evidence="1">Uncharacterized protein</fullName>
    </submittedName>
</protein>
<evidence type="ECO:0000313" key="2">
    <source>
        <dbReference type="Proteomes" id="UP000574769"/>
    </source>
</evidence>
<name>A0A7W7AL66_9SPHN</name>
<dbReference type="EMBL" id="JACHNY010000007">
    <property type="protein sequence ID" value="MBB4619074.1"/>
    <property type="molecule type" value="Genomic_DNA"/>
</dbReference>
<accession>A0A7W7AL66</accession>
<dbReference type="AlphaFoldDB" id="A0A7W7AL66"/>
<comment type="caution">
    <text evidence="1">The sequence shown here is derived from an EMBL/GenBank/DDBJ whole genome shotgun (WGS) entry which is preliminary data.</text>
</comment>
<gene>
    <name evidence="1" type="ORF">GGQ96_003224</name>
</gene>
<keyword evidence="2" id="KW-1185">Reference proteome</keyword>
<dbReference type="Proteomes" id="UP000574769">
    <property type="component" value="Unassembled WGS sequence"/>
</dbReference>
<sequence length="164" mass="17736">MLNMVMAAALVAQGATPPPADRAFERLTACRRIAADAERLACFDQAAAALDDARRRKDVVVLDRAEVRQAKRSLFGFSLPSIRLFGQGEDDEPLRQLVGRVEDVSGLPGGLFRFRVEGGGSWESTEAAMVPLRKGDAVTIKAGTLGSYVASAPGRRAVRVRRLR</sequence>
<evidence type="ECO:0000313" key="1">
    <source>
        <dbReference type="EMBL" id="MBB4619074.1"/>
    </source>
</evidence>
<dbReference type="RefSeq" id="WP_184116523.1">
    <property type="nucleotide sequence ID" value="NZ_JACHNY010000007.1"/>
</dbReference>